<dbReference type="GO" id="GO:0016020">
    <property type="term" value="C:membrane"/>
    <property type="evidence" value="ECO:0007669"/>
    <property type="project" value="InterPro"/>
</dbReference>
<protein>
    <submittedName>
        <fullName evidence="1">Uncharacterized protein</fullName>
    </submittedName>
</protein>
<dbReference type="InterPro" id="IPR008414">
    <property type="entry name" value="HBL"/>
</dbReference>
<dbReference type="PANTHER" id="PTHR38443">
    <property type="match status" value="1"/>
</dbReference>
<organism evidence="1 2">
    <name type="scientific">Mycena belliarum</name>
    <dbReference type="NCBI Taxonomy" id="1033014"/>
    <lineage>
        <taxon>Eukaryota</taxon>
        <taxon>Fungi</taxon>
        <taxon>Dikarya</taxon>
        <taxon>Basidiomycota</taxon>
        <taxon>Agaricomycotina</taxon>
        <taxon>Agaricomycetes</taxon>
        <taxon>Agaricomycetidae</taxon>
        <taxon>Agaricales</taxon>
        <taxon>Marasmiineae</taxon>
        <taxon>Mycenaceae</taxon>
        <taxon>Mycena</taxon>
    </lineage>
</organism>
<dbReference type="AlphaFoldDB" id="A0AAD6UCY8"/>
<dbReference type="SUPFAM" id="SSF58100">
    <property type="entry name" value="Bacterial hemolysins"/>
    <property type="match status" value="1"/>
</dbReference>
<proteinExistence type="predicted"/>
<dbReference type="Proteomes" id="UP001222325">
    <property type="component" value="Unassembled WGS sequence"/>
</dbReference>
<accession>A0AAD6UCY8</accession>
<evidence type="ECO:0000313" key="2">
    <source>
        <dbReference type="Proteomes" id="UP001222325"/>
    </source>
</evidence>
<dbReference type="InterPro" id="IPR052785">
    <property type="entry name" value="Enterotoxin_cmpnt"/>
</dbReference>
<dbReference type="Pfam" id="PF05791">
    <property type="entry name" value="Bacillus_HBL"/>
    <property type="match status" value="1"/>
</dbReference>
<evidence type="ECO:0000313" key="1">
    <source>
        <dbReference type="EMBL" id="KAJ7098502.1"/>
    </source>
</evidence>
<keyword evidence="2" id="KW-1185">Reference proteome</keyword>
<gene>
    <name evidence="1" type="ORF">B0H15DRAFT_1004789</name>
</gene>
<reference evidence="1" key="1">
    <citation type="submission" date="2023-03" db="EMBL/GenBank/DDBJ databases">
        <title>Massive genome expansion in bonnet fungi (Mycena s.s.) driven by repeated elements and novel gene families across ecological guilds.</title>
        <authorList>
            <consortium name="Lawrence Berkeley National Laboratory"/>
            <person name="Harder C.B."/>
            <person name="Miyauchi S."/>
            <person name="Viragh M."/>
            <person name="Kuo A."/>
            <person name="Thoen E."/>
            <person name="Andreopoulos B."/>
            <person name="Lu D."/>
            <person name="Skrede I."/>
            <person name="Drula E."/>
            <person name="Henrissat B."/>
            <person name="Morin E."/>
            <person name="Kohler A."/>
            <person name="Barry K."/>
            <person name="LaButti K."/>
            <person name="Morin E."/>
            <person name="Salamov A."/>
            <person name="Lipzen A."/>
            <person name="Mereny Z."/>
            <person name="Hegedus B."/>
            <person name="Baldrian P."/>
            <person name="Stursova M."/>
            <person name="Weitz H."/>
            <person name="Taylor A."/>
            <person name="Grigoriev I.V."/>
            <person name="Nagy L.G."/>
            <person name="Martin F."/>
            <person name="Kauserud H."/>
        </authorList>
    </citation>
    <scope>NUCLEOTIDE SEQUENCE</scope>
    <source>
        <strain evidence="1">CBHHK173m</strain>
    </source>
</reference>
<sequence>MSTPTSTTPNLGTQGILDPNGQYMLRNRSMFNLLKYLWTGALATYETTTYCARTGITVAHYNKYKTQLDALLATYKTVSATLDPLLSLQFQQINGHCTTFKDVTYPEVVGIADAIWNYAHLASGGGNVNASYYKAIFDTIDKLAACTASDPPSKAVNLKAGINDGINTMVAKITALQEQAAGVKAKFMTFDDDSKHDQANLNDSVTTINTSFKGAGGAIDTLQAQIKKDQQDLEDDIDEHDHDLLLMKTAAAYAWCGPIGAIAAAAVLGTYGVDAANMEAAIESLKTTIAQETTELADDRAILAELGNVKLDLTSMVDLIGPAITAIEEMIGEWGTIASNLLDIQTLLDTNVRELSLFFTSTAVNSILDDWSNVMNVVNDYRLNAYVSSMPKVTTLDQYLTDLAAAKAAHAT</sequence>
<dbReference type="EMBL" id="JARJCN010000008">
    <property type="protein sequence ID" value="KAJ7098502.1"/>
    <property type="molecule type" value="Genomic_DNA"/>
</dbReference>
<name>A0AAD6UCY8_9AGAR</name>
<dbReference type="CDD" id="cd22656">
    <property type="entry name" value="ClyA_Cry6Aa-like"/>
    <property type="match status" value="1"/>
</dbReference>
<dbReference type="Gene3D" id="1.20.1170.10">
    <property type="match status" value="1"/>
</dbReference>
<dbReference type="PANTHER" id="PTHR38443:SF2">
    <property type="entry name" value="NON-HEMOLYTIC ENTEROTOXIN LYTIC COMPONENT L1"/>
    <property type="match status" value="1"/>
</dbReference>
<comment type="caution">
    <text evidence="1">The sequence shown here is derived from an EMBL/GenBank/DDBJ whole genome shotgun (WGS) entry which is preliminary data.</text>
</comment>